<protein>
    <recommendedName>
        <fullName evidence="4">RHS repeat protein</fullName>
    </recommendedName>
</protein>
<evidence type="ECO:0008006" key="4">
    <source>
        <dbReference type="Google" id="ProtNLM"/>
    </source>
</evidence>
<gene>
    <name evidence="2" type="ORF">ES692_01280</name>
</gene>
<dbReference type="STRING" id="1123037.GCA_000425305_02845"/>
<keyword evidence="3" id="KW-1185">Reference proteome</keyword>
<reference evidence="2 3" key="1">
    <citation type="submission" date="2019-08" db="EMBL/GenBank/DDBJ databases">
        <title>Genome of Psychroserpens burtonensis ACAM 167.</title>
        <authorList>
            <person name="Bowman J.P."/>
        </authorList>
    </citation>
    <scope>NUCLEOTIDE SEQUENCE [LARGE SCALE GENOMIC DNA]</scope>
    <source>
        <strain evidence="2 3">ACAM 167</strain>
    </source>
</reference>
<dbReference type="RefSeq" id="WP_147230872.1">
    <property type="nucleotide sequence ID" value="NZ_VOSB01000002.1"/>
</dbReference>
<evidence type="ECO:0000313" key="2">
    <source>
        <dbReference type="EMBL" id="TXE19920.1"/>
    </source>
</evidence>
<dbReference type="EMBL" id="VOSB01000002">
    <property type="protein sequence ID" value="TXE19920.1"/>
    <property type="molecule type" value="Genomic_DNA"/>
</dbReference>
<dbReference type="Proteomes" id="UP000321938">
    <property type="component" value="Unassembled WGS sequence"/>
</dbReference>
<evidence type="ECO:0000256" key="1">
    <source>
        <dbReference type="SAM" id="SignalP"/>
    </source>
</evidence>
<evidence type="ECO:0000313" key="3">
    <source>
        <dbReference type="Proteomes" id="UP000321938"/>
    </source>
</evidence>
<feature type="chain" id="PRO_5022685321" description="RHS repeat protein" evidence="1">
    <location>
        <begin position="21"/>
        <end position="372"/>
    </location>
</feature>
<organism evidence="2 3">
    <name type="scientific">Psychroserpens burtonensis</name>
    <dbReference type="NCBI Taxonomy" id="49278"/>
    <lineage>
        <taxon>Bacteria</taxon>
        <taxon>Pseudomonadati</taxon>
        <taxon>Bacteroidota</taxon>
        <taxon>Flavobacteriia</taxon>
        <taxon>Flavobacteriales</taxon>
        <taxon>Flavobacteriaceae</taxon>
        <taxon>Psychroserpens</taxon>
    </lineage>
</organism>
<feature type="signal peptide" evidence="1">
    <location>
        <begin position="1"/>
        <end position="20"/>
    </location>
</feature>
<sequence length="372" mass="44347">MLIKIQITIALFFCTISSFAQPNDTIYGNVKSIREQVVFTDSTHQNGKLLFTDGDYGHSGFISPKWTKNRFSYLWYNTPWVHYINYNRIFNIRGNTISETWYYKNNDTMINQTYVYDNEKNLVQVKEKYGEEGFSSSNYTYNSKKEIITELNYITDEPKIYSYLIYRYDSISNLIEIKRFNGEGESTSKIYKYDDKSRRIEDLRNRSYKNVKAESGYEQLKGVVGVNKIYKKYSYNENNQIIETQTFDSSLNNGKLSEPNSSVINLYENGLLVEVQKIRDTLINTTKYYYDNRKRLIKKAKISAKYSEYNQLLEYMYNKEDNIIKLIYSDAEGTKRIRILYEFDKQNNWIKQIKSINGVDLYIWEREIKYHN</sequence>
<accession>A0A5C7BC87</accession>
<dbReference type="Gene3D" id="2.180.10.10">
    <property type="entry name" value="RHS repeat-associated core"/>
    <property type="match status" value="1"/>
</dbReference>
<proteinExistence type="predicted"/>
<name>A0A5C7BC87_9FLAO</name>
<dbReference type="AlphaFoldDB" id="A0A5C7BC87"/>
<comment type="caution">
    <text evidence="2">The sequence shown here is derived from an EMBL/GenBank/DDBJ whole genome shotgun (WGS) entry which is preliminary data.</text>
</comment>
<dbReference type="OrthoDB" id="1147123at2"/>
<keyword evidence="1" id="KW-0732">Signal</keyword>